<name>A0A915HX06_ROMCU</name>
<reference evidence="2" key="1">
    <citation type="submission" date="2022-11" db="UniProtKB">
        <authorList>
            <consortium name="WormBaseParasite"/>
        </authorList>
    </citation>
    <scope>IDENTIFICATION</scope>
</reference>
<dbReference type="WBParaSite" id="nRc.2.0.1.t05846-RA">
    <property type="protein sequence ID" value="nRc.2.0.1.t05846-RA"/>
    <property type="gene ID" value="nRc.2.0.1.g05846"/>
</dbReference>
<dbReference type="InterPro" id="IPR014848">
    <property type="entry name" value="Rgp1"/>
</dbReference>
<evidence type="ECO:0000313" key="2">
    <source>
        <dbReference type="WBParaSite" id="nRc.2.0.1.t05846-RA"/>
    </source>
</evidence>
<accession>A0A915HX06</accession>
<proteinExistence type="predicted"/>
<dbReference type="PANTHER" id="PTHR12507">
    <property type="entry name" value="REDUCED GROWTH PHENOTYPE 1 RGP1, YEAST -RELATED"/>
    <property type="match status" value="1"/>
</dbReference>
<keyword evidence="1" id="KW-1185">Reference proteome</keyword>
<dbReference type="Proteomes" id="UP000887565">
    <property type="component" value="Unplaced"/>
</dbReference>
<dbReference type="Pfam" id="PF08737">
    <property type="entry name" value="Rgp1"/>
    <property type="match status" value="1"/>
</dbReference>
<evidence type="ECO:0000313" key="1">
    <source>
        <dbReference type="Proteomes" id="UP000887565"/>
    </source>
</evidence>
<sequence length="251" mass="29028">MISKMPLTISAALNRQCGVYLASETLQCKITLQCNDFKGSAVKYVYKLSVGVQAGCRAVKLLKIPFRLLSSTDYTDEISAAANIRKTQIFRVADEQRGEICSIKMERKIFKLGDDVSAILEFENSNFKCFEFSAFLQTVEEINDQKKKNEVTYCEKTEFCAFYKSCQIDLQIPTRAPPSFFTDFINLKWRLRFEFSVAENPIDDKICHFDPKMMNKDKVKRLVWDLPLKIFPCNPIHVDTERAKDFVLYLQ</sequence>
<dbReference type="AlphaFoldDB" id="A0A915HX06"/>
<protein>
    <submittedName>
        <fullName evidence="2">Uncharacterized protein</fullName>
    </submittedName>
</protein>
<organism evidence="1 2">
    <name type="scientific">Romanomermis culicivorax</name>
    <name type="common">Nematode worm</name>
    <dbReference type="NCBI Taxonomy" id="13658"/>
    <lineage>
        <taxon>Eukaryota</taxon>
        <taxon>Metazoa</taxon>
        <taxon>Ecdysozoa</taxon>
        <taxon>Nematoda</taxon>
        <taxon>Enoplea</taxon>
        <taxon>Dorylaimia</taxon>
        <taxon>Mermithida</taxon>
        <taxon>Mermithoidea</taxon>
        <taxon>Mermithidae</taxon>
        <taxon>Romanomermis</taxon>
    </lineage>
</organism>